<dbReference type="Gene3D" id="3.40.630.30">
    <property type="match status" value="1"/>
</dbReference>
<keyword evidence="4" id="KW-1185">Reference proteome</keyword>
<comment type="caution">
    <text evidence="3">The sequence shown here is derived from an EMBL/GenBank/DDBJ whole genome shotgun (WGS) entry which is preliminary data.</text>
</comment>
<dbReference type="OrthoDB" id="7057833at2"/>
<gene>
    <name evidence="3" type="ORF">C1I95_28255</name>
</gene>
<reference evidence="3 4" key="1">
    <citation type="submission" date="2018-01" db="EMBL/GenBank/DDBJ databases">
        <title>Draft genome sequence of Jishengella sp. NA12.</title>
        <authorList>
            <person name="Sahin N."/>
            <person name="Ay H."/>
            <person name="Saygin H."/>
        </authorList>
    </citation>
    <scope>NUCLEOTIDE SEQUENCE [LARGE SCALE GENOMIC DNA]</scope>
    <source>
        <strain evidence="3 4">NA12</strain>
    </source>
</reference>
<sequence>MIADAVHPSPLAAWLVPDEAQRAHVLAAVAEMWVEHAMFYGEVHLVDDLSAASVCFRRYGPLPPPTDYANRLAALAGPRADRFTALHDLLATAQPSEAHHHLACLVVRPPFQRTGRGQALMADLRNRLDHIDVPCWTATLPIGQRLLARNGYEPDQAITLADGLTLHPMRRSAHRSSSTTTAVAHASCQNPQVQRRQ</sequence>
<evidence type="ECO:0000313" key="3">
    <source>
        <dbReference type="EMBL" id="PZG10253.1"/>
    </source>
</evidence>
<organism evidence="3 4">
    <name type="scientific">Micromonospora craterilacus</name>
    <dbReference type="NCBI Taxonomy" id="1655439"/>
    <lineage>
        <taxon>Bacteria</taxon>
        <taxon>Bacillati</taxon>
        <taxon>Actinomycetota</taxon>
        <taxon>Actinomycetes</taxon>
        <taxon>Micromonosporales</taxon>
        <taxon>Micromonosporaceae</taxon>
        <taxon>Micromonospora</taxon>
    </lineage>
</organism>
<keyword evidence="3" id="KW-0808">Transferase</keyword>
<accession>A0A2W2DHG8</accession>
<dbReference type="GO" id="GO:0016740">
    <property type="term" value="F:transferase activity"/>
    <property type="evidence" value="ECO:0007669"/>
    <property type="project" value="UniProtKB-KW"/>
</dbReference>
<name>A0A2W2DHG8_9ACTN</name>
<dbReference type="Proteomes" id="UP000248924">
    <property type="component" value="Unassembled WGS sequence"/>
</dbReference>
<dbReference type="SUPFAM" id="SSF55729">
    <property type="entry name" value="Acyl-CoA N-acyltransferases (Nat)"/>
    <property type="match status" value="1"/>
</dbReference>
<dbReference type="EMBL" id="POTY01000253">
    <property type="protein sequence ID" value="PZG10253.1"/>
    <property type="molecule type" value="Genomic_DNA"/>
</dbReference>
<feature type="compositionally biased region" description="Low complexity" evidence="1">
    <location>
        <begin position="175"/>
        <end position="187"/>
    </location>
</feature>
<feature type="region of interest" description="Disordered" evidence="1">
    <location>
        <begin position="170"/>
        <end position="197"/>
    </location>
</feature>
<evidence type="ECO:0000256" key="1">
    <source>
        <dbReference type="SAM" id="MobiDB-lite"/>
    </source>
</evidence>
<feature type="compositionally biased region" description="Polar residues" evidence="1">
    <location>
        <begin position="188"/>
        <end position="197"/>
    </location>
</feature>
<evidence type="ECO:0000259" key="2">
    <source>
        <dbReference type="Pfam" id="PF13673"/>
    </source>
</evidence>
<dbReference type="InterPro" id="IPR016181">
    <property type="entry name" value="Acyl_CoA_acyltransferase"/>
</dbReference>
<dbReference type="Pfam" id="PF13673">
    <property type="entry name" value="Acetyltransf_10"/>
    <property type="match status" value="1"/>
</dbReference>
<evidence type="ECO:0000313" key="4">
    <source>
        <dbReference type="Proteomes" id="UP000248924"/>
    </source>
</evidence>
<dbReference type="AlphaFoldDB" id="A0A2W2DHG8"/>
<proteinExistence type="predicted"/>
<protein>
    <submittedName>
        <fullName evidence="3">GNAT family N-acetyltransferase</fullName>
    </submittedName>
</protein>
<dbReference type="InterPro" id="IPR000182">
    <property type="entry name" value="GNAT_dom"/>
</dbReference>
<feature type="domain" description="N-acetyltransferase" evidence="2">
    <location>
        <begin position="99"/>
        <end position="171"/>
    </location>
</feature>